<proteinExistence type="predicted"/>
<dbReference type="Proteomes" id="UP000288805">
    <property type="component" value="Unassembled WGS sequence"/>
</dbReference>
<protein>
    <submittedName>
        <fullName evidence="1">Uncharacterized protein</fullName>
    </submittedName>
</protein>
<gene>
    <name evidence="1" type="ORF">CK203_045299</name>
</gene>
<reference evidence="1 2" key="1">
    <citation type="journal article" date="2018" name="PLoS Genet.">
        <title>Population sequencing reveals clonal diversity and ancestral inbreeding in the grapevine cultivar Chardonnay.</title>
        <authorList>
            <person name="Roach M.J."/>
            <person name="Johnson D.L."/>
            <person name="Bohlmann J."/>
            <person name="van Vuuren H.J."/>
            <person name="Jones S.J."/>
            <person name="Pretorius I.S."/>
            <person name="Schmidt S.A."/>
            <person name="Borneman A.R."/>
        </authorList>
    </citation>
    <scope>NUCLEOTIDE SEQUENCE [LARGE SCALE GENOMIC DNA]</scope>
    <source>
        <strain evidence="2">cv. Chardonnay</strain>
        <tissue evidence="1">Leaf</tissue>
    </source>
</reference>
<dbReference type="EMBL" id="QGNW01000218">
    <property type="protein sequence ID" value="RVW84238.1"/>
    <property type="molecule type" value="Genomic_DNA"/>
</dbReference>
<organism evidence="1 2">
    <name type="scientific">Vitis vinifera</name>
    <name type="common">Grape</name>
    <dbReference type="NCBI Taxonomy" id="29760"/>
    <lineage>
        <taxon>Eukaryota</taxon>
        <taxon>Viridiplantae</taxon>
        <taxon>Streptophyta</taxon>
        <taxon>Embryophyta</taxon>
        <taxon>Tracheophyta</taxon>
        <taxon>Spermatophyta</taxon>
        <taxon>Magnoliopsida</taxon>
        <taxon>eudicotyledons</taxon>
        <taxon>Gunneridae</taxon>
        <taxon>Pentapetalae</taxon>
        <taxon>rosids</taxon>
        <taxon>Vitales</taxon>
        <taxon>Vitaceae</taxon>
        <taxon>Viteae</taxon>
        <taxon>Vitis</taxon>
    </lineage>
</organism>
<evidence type="ECO:0000313" key="1">
    <source>
        <dbReference type="EMBL" id="RVW84238.1"/>
    </source>
</evidence>
<name>A0A438HII5_VITVI</name>
<accession>A0A438HII5</accession>
<evidence type="ECO:0000313" key="2">
    <source>
        <dbReference type="Proteomes" id="UP000288805"/>
    </source>
</evidence>
<dbReference type="AlphaFoldDB" id="A0A438HII5"/>
<sequence length="65" mass="7036">MKISVIAYGAILDKFGKLEQGWCTLAARGAFEVVLLKEDFPLLFMLAYSKNDKSGILVGKVGDGV</sequence>
<comment type="caution">
    <text evidence="1">The sequence shown here is derived from an EMBL/GenBank/DDBJ whole genome shotgun (WGS) entry which is preliminary data.</text>
</comment>